<evidence type="ECO:0000259" key="2">
    <source>
        <dbReference type="Pfam" id="PF00472"/>
    </source>
</evidence>
<protein>
    <submittedName>
        <fullName evidence="3">Aminoacyl-tRNA hydrolase</fullName>
        <ecNumber evidence="3">3.1.1.29</ecNumber>
    </submittedName>
</protein>
<organism evidence="3 4">
    <name type="scientific">Egibacter rhizosphaerae</name>
    <dbReference type="NCBI Taxonomy" id="1670831"/>
    <lineage>
        <taxon>Bacteria</taxon>
        <taxon>Bacillati</taxon>
        <taxon>Actinomycetota</taxon>
        <taxon>Nitriliruptoria</taxon>
        <taxon>Egibacterales</taxon>
        <taxon>Egibacteraceae</taxon>
        <taxon>Egibacter</taxon>
    </lineage>
</organism>
<feature type="compositionally biased region" description="Basic residues" evidence="1">
    <location>
        <begin position="124"/>
        <end position="142"/>
    </location>
</feature>
<dbReference type="EC" id="3.1.1.29" evidence="3"/>
<dbReference type="GO" id="GO:0043022">
    <property type="term" value="F:ribosome binding"/>
    <property type="evidence" value="ECO:0007669"/>
    <property type="project" value="TreeGrafter"/>
</dbReference>
<dbReference type="AlphaFoldDB" id="A0A411YE77"/>
<proteinExistence type="predicted"/>
<reference evidence="3 4" key="1">
    <citation type="submission" date="2019-01" db="EMBL/GenBank/DDBJ databases">
        <title>Egibacter rhizosphaerae EGI 80759T.</title>
        <authorList>
            <person name="Chen D.-D."/>
            <person name="Tian Y."/>
            <person name="Jiao J.-Y."/>
            <person name="Zhang X.-T."/>
            <person name="Zhang Y.-G."/>
            <person name="Zhang Y."/>
            <person name="Xiao M."/>
            <person name="Shu W.-S."/>
            <person name="Li W.-J."/>
        </authorList>
    </citation>
    <scope>NUCLEOTIDE SEQUENCE [LARGE SCALE GENOMIC DNA]</scope>
    <source>
        <strain evidence="3 4">EGI 80759</strain>
    </source>
</reference>
<dbReference type="EMBL" id="CP036402">
    <property type="protein sequence ID" value="QBI19432.1"/>
    <property type="molecule type" value="Genomic_DNA"/>
</dbReference>
<dbReference type="PANTHER" id="PTHR47814:SF1">
    <property type="entry name" value="PEPTIDYL-TRNA HYDROLASE ARFB"/>
    <property type="match status" value="1"/>
</dbReference>
<dbReference type="Gene3D" id="3.30.160.20">
    <property type="match status" value="1"/>
</dbReference>
<dbReference type="Pfam" id="PF00472">
    <property type="entry name" value="RF-1"/>
    <property type="match status" value="1"/>
</dbReference>
<dbReference type="InterPro" id="IPR000352">
    <property type="entry name" value="Pep_chain_release_fac_I"/>
</dbReference>
<sequence>MPEDGLPIRDGLVIPEPELSLSFARSGGPGGQHANTSATKVQLRFDVEGSPTLTEDQKARIRSALGHRMTIAGELVLEASEHRSQTRNREAVRGRLQTLLAEALTPQQPRRPTRRPRSAEARRLEHKRRRGERKRLRKPPEG</sequence>
<accession>A0A411YE77</accession>
<evidence type="ECO:0000313" key="3">
    <source>
        <dbReference type="EMBL" id="QBI19432.1"/>
    </source>
</evidence>
<gene>
    <name evidence="3" type="ORF">ER308_07610</name>
</gene>
<dbReference type="OrthoDB" id="9815709at2"/>
<dbReference type="GO" id="GO:0003747">
    <property type="term" value="F:translation release factor activity"/>
    <property type="evidence" value="ECO:0007669"/>
    <property type="project" value="InterPro"/>
</dbReference>
<dbReference type="SUPFAM" id="SSF110916">
    <property type="entry name" value="Peptidyl-tRNA hydrolase domain-like"/>
    <property type="match status" value="1"/>
</dbReference>
<dbReference type="GO" id="GO:0072344">
    <property type="term" value="P:rescue of stalled ribosome"/>
    <property type="evidence" value="ECO:0007669"/>
    <property type="project" value="TreeGrafter"/>
</dbReference>
<dbReference type="Proteomes" id="UP000291469">
    <property type="component" value="Chromosome"/>
</dbReference>
<dbReference type="PANTHER" id="PTHR47814">
    <property type="entry name" value="PEPTIDYL-TRNA HYDROLASE ARFB"/>
    <property type="match status" value="1"/>
</dbReference>
<name>A0A411YE77_9ACTN</name>
<dbReference type="NCBIfam" id="NF006718">
    <property type="entry name" value="PRK09256.1"/>
    <property type="match status" value="1"/>
</dbReference>
<feature type="region of interest" description="Disordered" evidence="1">
    <location>
        <begin position="100"/>
        <end position="142"/>
    </location>
</feature>
<feature type="domain" description="Prokaryotic-type class I peptide chain release factors" evidence="2">
    <location>
        <begin position="12"/>
        <end position="135"/>
    </location>
</feature>
<dbReference type="KEGG" id="erz:ER308_07610"/>
<dbReference type="GO" id="GO:0004045">
    <property type="term" value="F:peptidyl-tRNA hydrolase activity"/>
    <property type="evidence" value="ECO:0007669"/>
    <property type="project" value="UniProtKB-EC"/>
</dbReference>
<dbReference type="RefSeq" id="WP_131154429.1">
    <property type="nucleotide sequence ID" value="NZ_CP036402.1"/>
</dbReference>
<keyword evidence="3" id="KW-0378">Hydrolase</keyword>
<evidence type="ECO:0000313" key="4">
    <source>
        <dbReference type="Proteomes" id="UP000291469"/>
    </source>
</evidence>
<keyword evidence="4" id="KW-1185">Reference proteome</keyword>
<feature type="region of interest" description="Disordered" evidence="1">
    <location>
        <begin position="21"/>
        <end position="40"/>
    </location>
</feature>
<evidence type="ECO:0000256" key="1">
    <source>
        <dbReference type="SAM" id="MobiDB-lite"/>
    </source>
</evidence>